<dbReference type="SUPFAM" id="SSF48264">
    <property type="entry name" value="Cytochrome P450"/>
    <property type="match status" value="1"/>
</dbReference>
<dbReference type="PANTHER" id="PTHR24305:SF232">
    <property type="entry name" value="P450, PUTATIVE (EUROFUNG)-RELATED"/>
    <property type="match status" value="1"/>
</dbReference>
<keyword evidence="7" id="KW-1185">Reference proteome</keyword>
<dbReference type="InterPro" id="IPR002403">
    <property type="entry name" value="Cyt_P450_E_grp-IV"/>
</dbReference>
<keyword evidence="5" id="KW-0349">Heme</keyword>
<dbReference type="CDD" id="cd11060">
    <property type="entry name" value="CYP57A1-like"/>
    <property type="match status" value="1"/>
</dbReference>
<dbReference type="PANTHER" id="PTHR24305">
    <property type="entry name" value="CYTOCHROME P450"/>
    <property type="match status" value="1"/>
</dbReference>
<dbReference type="InterPro" id="IPR001128">
    <property type="entry name" value="Cyt_P450"/>
</dbReference>
<evidence type="ECO:0000256" key="5">
    <source>
        <dbReference type="RuleBase" id="RU000461"/>
    </source>
</evidence>
<keyword evidence="5" id="KW-0503">Monooxygenase</keyword>
<dbReference type="PROSITE" id="PS00086">
    <property type="entry name" value="CYTOCHROME_P450"/>
    <property type="match status" value="1"/>
</dbReference>
<evidence type="ECO:0000313" key="6">
    <source>
        <dbReference type="EMBL" id="KAL1603024.1"/>
    </source>
</evidence>
<name>A0ABR3RF02_9PLEO</name>
<keyword evidence="4 5" id="KW-0408">Iron</keyword>
<dbReference type="PRINTS" id="PR00465">
    <property type="entry name" value="EP450IV"/>
</dbReference>
<gene>
    <name evidence="6" type="ORF">SLS59_004680</name>
</gene>
<evidence type="ECO:0000256" key="4">
    <source>
        <dbReference type="ARBA" id="ARBA00023004"/>
    </source>
</evidence>
<organism evidence="6 7">
    <name type="scientific">Nothophoma quercina</name>
    <dbReference type="NCBI Taxonomy" id="749835"/>
    <lineage>
        <taxon>Eukaryota</taxon>
        <taxon>Fungi</taxon>
        <taxon>Dikarya</taxon>
        <taxon>Ascomycota</taxon>
        <taxon>Pezizomycotina</taxon>
        <taxon>Dothideomycetes</taxon>
        <taxon>Pleosporomycetidae</taxon>
        <taxon>Pleosporales</taxon>
        <taxon>Pleosporineae</taxon>
        <taxon>Didymellaceae</taxon>
        <taxon>Nothophoma</taxon>
    </lineage>
</organism>
<keyword evidence="5" id="KW-0560">Oxidoreductase</keyword>
<comment type="cofactor">
    <cofactor evidence="1">
        <name>heme</name>
        <dbReference type="ChEBI" id="CHEBI:30413"/>
    </cofactor>
</comment>
<comment type="caution">
    <text evidence="6">The sequence shown here is derived from an EMBL/GenBank/DDBJ whole genome shotgun (WGS) entry which is preliminary data.</text>
</comment>
<evidence type="ECO:0000256" key="2">
    <source>
        <dbReference type="ARBA" id="ARBA00010617"/>
    </source>
</evidence>
<accession>A0ABR3RF02</accession>
<dbReference type="PRINTS" id="PR00385">
    <property type="entry name" value="P450"/>
</dbReference>
<dbReference type="Proteomes" id="UP001521222">
    <property type="component" value="Unassembled WGS sequence"/>
</dbReference>
<dbReference type="InterPro" id="IPR017972">
    <property type="entry name" value="Cyt_P450_CS"/>
</dbReference>
<dbReference type="Gene3D" id="1.10.630.10">
    <property type="entry name" value="Cytochrome P450"/>
    <property type="match status" value="1"/>
</dbReference>
<dbReference type="InterPro" id="IPR036396">
    <property type="entry name" value="Cyt_P450_sf"/>
</dbReference>
<proteinExistence type="inferred from homology"/>
<dbReference type="Pfam" id="PF00067">
    <property type="entry name" value="p450"/>
    <property type="match status" value="1"/>
</dbReference>
<comment type="similarity">
    <text evidence="2 5">Belongs to the cytochrome P450 family.</text>
</comment>
<dbReference type="EMBL" id="JAKIXB020000013">
    <property type="protein sequence ID" value="KAL1603024.1"/>
    <property type="molecule type" value="Genomic_DNA"/>
</dbReference>
<protein>
    <recommendedName>
        <fullName evidence="8">Cytochrome P450</fullName>
    </recommendedName>
</protein>
<reference evidence="6 7" key="1">
    <citation type="submission" date="2024-02" db="EMBL/GenBank/DDBJ databases">
        <title>De novo assembly and annotation of 12 fungi associated with fruit tree decline syndrome in Ontario, Canada.</title>
        <authorList>
            <person name="Sulman M."/>
            <person name="Ellouze W."/>
            <person name="Ilyukhin E."/>
        </authorList>
    </citation>
    <scope>NUCLEOTIDE SEQUENCE [LARGE SCALE GENOMIC DNA]</scope>
    <source>
        <strain evidence="6 7">M97-236</strain>
    </source>
</reference>
<evidence type="ECO:0008006" key="8">
    <source>
        <dbReference type="Google" id="ProtNLM"/>
    </source>
</evidence>
<evidence type="ECO:0000256" key="1">
    <source>
        <dbReference type="ARBA" id="ARBA00001971"/>
    </source>
</evidence>
<evidence type="ECO:0000256" key="3">
    <source>
        <dbReference type="ARBA" id="ARBA00022723"/>
    </source>
</evidence>
<dbReference type="InterPro" id="IPR050121">
    <property type="entry name" value="Cytochrome_P450_monoxygenase"/>
</dbReference>
<keyword evidence="3 5" id="KW-0479">Metal-binding</keyword>
<evidence type="ECO:0000313" key="7">
    <source>
        <dbReference type="Proteomes" id="UP001521222"/>
    </source>
</evidence>
<sequence length="521" mass="59056">MALTLLLATAIGLGAVVLTISYVVAYLSSPLKTIPGPFLARFSNIWRFYNHYGQTHIETQKELHKKYGDVVRLGPNTVSVADAELLKTIYSTRGTFLKSNYYSGADMIDTLNDALQNGHLIQNLFSTRSNEYHAKGLKPVQKLYNFQSALQLEPLMNEDLRVFGTELERRFMSGDNKGKTCDIADWISYFAWDFLGDMTWSKRMGFMEQGKDVGGMLQTAENVMRYFSVVGQIPALDKLLGKNPYLTKFYKFDDFAVAAGYAVERFMERMSHLSQYKDKKDFVNGFLAAKDTHPNLVTDNEVIGYMILNILGGADTLAICTKATFYHLLRTPHAKAKLVQELQSANLPTPAPYQALERLPYLDACIKEGLRMHPVVGHILERVVSATGMVLPDGTILPPGTIVGINPWVLHYDRRIFGDDADEYRPERWLRGEDESQEAYDARLKRMKDADLAFGAGNRVCLGRPLALVELYKVVGFVFGNYNIELEDPSKEWDLHKQWFVWPHNVKVKMSPFEKEQDVAV</sequence>